<name>A0A388LQR0_CHABU</name>
<dbReference type="SMART" id="SM00554">
    <property type="entry name" value="FAS1"/>
    <property type="match status" value="1"/>
</dbReference>
<organism evidence="4 5">
    <name type="scientific">Chara braunii</name>
    <name type="common">Braun's stonewort</name>
    <dbReference type="NCBI Taxonomy" id="69332"/>
    <lineage>
        <taxon>Eukaryota</taxon>
        <taxon>Viridiplantae</taxon>
        <taxon>Streptophyta</taxon>
        <taxon>Charophyceae</taxon>
        <taxon>Charales</taxon>
        <taxon>Characeae</taxon>
        <taxon>Chara</taxon>
    </lineage>
</organism>
<dbReference type="InterPro" id="IPR000782">
    <property type="entry name" value="FAS1_domain"/>
</dbReference>
<comment type="caution">
    <text evidence="4">The sequence shown here is derived from an EMBL/GenBank/DDBJ whole genome shotgun (WGS) entry which is preliminary data.</text>
</comment>
<dbReference type="PROSITE" id="PS50213">
    <property type="entry name" value="FAS1"/>
    <property type="match status" value="1"/>
</dbReference>
<feature type="compositionally biased region" description="Low complexity" evidence="1">
    <location>
        <begin position="304"/>
        <end position="315"/>
    </location>
</feature>
<feature type="chain" id="PRO_5017364684" description="FAS1 domain-containing protein" evidence="2">
    <location>
        <begin position="36"/>
        <end position="342"/>
    </location>
</feature>
<dbReference type="SUPFAM" id="SSF82153">
    <property type="entry name" value="FAS1 domain"/>
    <property type="match status" value="1"/>
</dbReference>
<protein>
    <recommendedName>
        <fullName evidence="3">FAS1 domain-containing protein</fullName>
    </recommendedName>
</protein>
<gene>
    <name evidence="4" type="ORF">CBR_g39045</name>
</gene>
<proteinExistence type="predicted"/>
<accession>A0A388LQR0</accession>
<keyword evidence="5" id="KW-1185">Reference proteome</keyword>
<evidence type="ECO:0000256" key="2">
    <source>
        <dbReference type="SAM" id="SignalP"/>
    </source>
</evidence>
<dbReference type="Pfam" id="PF02469">
    <property type="entry name" value="Fasciclin"/>
    <property type="match status" value="1"/>
</dbReference>
<evidence type="ECO:0000256" key="1">
    <source>
        <dbReference type="SAM" id="MobiDB-lite"/>
    </source>
</evidence>
<evidence type="ECO:0000313" key="4">
    <source>
        <dbReference type="EMBL" id="GBG84670.1"/>
    </source>
</evidence>
<keyword evidence="2" id="KW-0732">Signal</keyword>
<dbReference type="EMBL" id="BFEA01000486">
    <property type="protein sequence ID" value="GBG84670.1"/>
    <property type="molecule type" value="Genomic_DNA"/>
</dbReference>
<evidence type="ECO:0000313" key="5">
    <source>
        <dbReference type="Proteomes" id="UP000265515"/>
    </source>
</evidence>
<dbReference type="Gramene" id="GBG84670">
    <property type="protein sequence ID" value="GBG84670"/>
    <property type="gene ID" value="CBR_g39045"/>
</dbReference>
<feature type="domain" description="FAS1" evidence="3">
    <location>
        <begin position="70"/>
        <end position="212"/>
    </location>
</feature>
<dbReference type="Proteomes" id="UP000265515">
    <property type="component" value="Unassembled WGS sequence"/>
</dbReference>
<sequence>MAFLRSSHKWKASVVVSVFLLVFCFLSSHCGLTSAQAQPFLSSPSPPVPTTSSRPAINVSTIDPSFFQYPATMSYLLAKPELYRTFTRLLRIPKDKALPGSYAVQIVEAAKLNITLLVPVEAAWTALGNAVSCLESTGAYSLTDNILRNHIIIGMHNATEMALNPNSYPTAGDTPVSIVSVPTGITANGANVVVPDKFMTFGGVVLNLDRVILPLDFGAQWQAACPTIPSVSPPPAVESVPAIAAPASGAAVPAPVGPELTPPVAANPVNQSVGVPSTDAGVPPTDVGASSAAVVDSNETQAPGSGARDQSSSGSSLNKDGLFSFALELLVTAALVWTAYAS</sequence>
<evidence type="ECO:0000259" key="3">
    <source>
        <dbReference type="PROSITE" id="PS50213"/>
    </source>
</evidence>
<dbReference type="Gene3D" id="2.30.180.10">
    <property type="entry name" value="FAS1 domain"/>
    <property type="match status" value="1"/>
</dbReference>
<feature type="signal peptide" evidence="2">
    <location>
        <begin position="1"/>
        <end position="35"/>
    </location>
</feature>
<feature type="region of interest" description="Disordered" evidence="1">
    <location>
        <begin position="263"/>
        <end position="315"/>
    </location>
</feature>
<reference evidence="4 5" key="1">
    <citation type="journal article" date="2018" name="Cell">
        <title>The Chara Genome: Secondary Complexity and Implications for Plant Terrestrialization.</title>
        <authorList>
            <person name="Nishiyama T."/>
            <person name="Sakayama H."/>
            <person name="Vries J.D."/>
            <person name="Buschmann H."/>
            <person name="Saint-Marcoux D."/>
            <person name="Ullrich K.K."/>
            <person name="Haas F.B."/>
            <person name="Vanderstraeten L."/>
            <person name="Becker D."/>
            <person name="Lang D."/>
            <person name="Vosolsobe S."/>
            <person name="Rombauts S."/>
            <person name="Wilhelmsson P.K.I."/>
            <person name="Janitza P."/>
            <person name="Kern R."/>
            <person name="Heyl A."/>
            <person name="Rumpler F."/>
            <person name="Villalobos L.I.A.C."/>
            <person name="Clay J.M."/>
            <person name="Skokan R."/>
            <person name="Toyoda A."/>
            <person name="Suzuki Y."/>
            <person name="Kagoshima H."/>
            <person name="Schijlen E."/>
            <person name="Tajeshwar N."/>
            <person name="Catarino B."/>
            <person name="Hetherington A.J."/>
            <person name="Saltykova A."/>
            <person name="Bonnot C."/>
            <person name="Breuninger H."/>
            <person name="Symeonidi A."/>
            <person name="Radhakrishnan G.V."/>
            <person name="Van Nieuwerburgh F."/>
            <person name="Deforce D."/>
            <person name="Chang C."/>
            <person name="Karol K.G."/>
            <person name="Hedrich R."/>
            <person name="Ulvskov P."/>
            <person name="Glockner G."/>
            <person name="Delwiche C.F."/>
            <person name="Petrasek J."/>
            <person name="Van de Peer Y."/>
            <person name="Friml J."/>
            <person name="Beilby M."/>
            <person name="Dolan L."/>
            <person name="Kohara Y."/>
            <person name="Sugano S."/>
            <person name="Fujiyama A."/>
            <person name="Delaux P.-M."/>
            <person name="Quint M."/>
            <person name="TheiBen G."/>
            <person name="Hagemann M."/>
            <person name="Harholt J."/>
            <person name="Dunand C."/>
            <person name="Zachgo S."/>
            <person name="Langdale J."/>
            <person name="Maumus F."/>
            <person name="Straeten D.V.D."/>
            <person name="Gould S.B."/>
            <person name="Rensing S.A."/>
        </authorList>
    </citation>
    <scope>NUCLEOTIDE SEQUENCE [LARGE SCALE GENOMIC DNA]</scope>
    <source>
        <strain evidence="4 5">S276</strain>
    </source>
</reference>
<dbReference type="InterPro" id="IPR036378">
    <property type="entry name" value="FAS1_dom_sf"/>
</dbReference>
<dbReference type="AlphaFoldDB" id="A0A388LQR0"/>